<dbReference type="InterPro" id="IPR004045">
    <property type="entry name" value="Glutathione_S-Trfase_N"/>
</dbReference>
<evidence type="ECO:0000259" key="2">
    <source>
        <dbReference type="PROSITE" id="PS50404"/>
    </source>
</evidence>
<dbReference type="SUPFAM" id="SSF52833">
    <property type="entry name" value="Thioredoxin-like"/>
    <property type="match status" value="1"/>
</dbReference>
<comment type="similarity">
    <text evidence="1">Belongs to the GST superfamily.</text>
</comment>
<proteinExistence type="inferred from homology"/>
<accession>A0ABU0GD17</accession>
<dbReference type="Proteomes" id="UP001238496">
    <property type="component" value="Unassembled WGS sequence"/>
</dbReference>
<keyword evidence="4" id="KW-0808">Transferase</keyword>
<feature type="domain" description="GST N-terminal" evidence="2">
    <location>
        <begin position="1"/>
        <end position="80"/>
    </location>
</feature>
<dbReference type="SFLD" id="SFLDG01150">
    <property type="entry name" value="Main.1:_Beta-like"/>
    <property type="match status" value="1"/>
</dbReference>
<evidence type="ECO:0000259" key="3">
    <source>
        <dbReference type="PROSITE" id="PS50405"/>
    </source>
</evidence>
<evidence type="ECO:0000313" key="4">
    <source>
        <dbReference type="EMBL" id="MDQ0423245.1"/>
    </source>
</evidence>
<dbReference type="InterPro" id="IPR036249">
    <property type="entry name" value="Thioredoxin-like_sf"/>
</dbReference>
<name>A0ABU0GD17_9HYPH</name>
<feature type="domain" description="GST C-terminal" evidence="3">
    <location>
        <begin position="86"/>
        <end position="222"/>
    </location>
</feature>
<dbReference type="Gene3D" id="1.20.1050.10">
    <property type="match status" value="1"/>
</dbReference>
<evidence type="ECO:0000256" key="1">
    <source>
        <dbReference type="RuleBase" id="RU003494"/>
    </source>
</evidence>
<dbReference type="SFLD" id="SFLDG00358">
    <property type="entry name" value="Main_(cytGST)"/>
    <property type="match status" value="1"/>
</dbReference>
<dbReference type="Gene3D" id="3.40.30.10">
    <property type="entry name" value="Glutaredoxin"/>
    <property type="match status" value="1"/>
</dbReference>
<dbReference type="RefSeq" id="WP_307376877.1">
    <property type="nucleotide sequence ID" value="NZ_JAUSUW010000018.1"/>
</dbReference>
<dbReference type="PROSITE" id="PS50404">
    <property type="entry name" value="GST_NTER"/>
    <property type="match status" value="1"/>
</dbReference>
<comment type="caution">
    <text evidence="4">The sequence shown here is derived from an EMBL/GenBank/DDBJ whole genome shotgun (WGS) entry which is preliminary data.</text>
</comment>
<dbReference type="EMBL" id="JAUSUW010000018">
    <property type="protein sequence ID" value="MDQ0423245.1"/>
    <property type="molecule type" value="Genomic_DNA"/>
</dbReference>
<dbReference type="PANTHER" id="PTHR44051:SF9">
    <property type="entry name" value="GLUTATHIONE S-TRANSFERASE 1"/>
    <property type="match status" value="1"/>
</dbReference>
<dbReference type="InterPro" id="IPR036282">
    <property type="entry name" value="Glutathione-S-Trfase_C_sf"/>
</dbReference>
<dbReference type="Pfam" id="PF00043">
    <property type="entry name" value="GST_C"/>
    <property type="match status" value="1"/>
</dbReference>
<sequence>MITVHYLDNSRAHRILWLLEELGLDYQVTVYRRTKDYRAPESLKLIHPLGKSPVIEDKGRMIAESGAIMEYLIETYGGEGLRPAAGTEERLRYRYWMHYAEGSAMPLLVMKLIFARIPGQVPFFIRPVARMISQGVSRKLLDPQLADHLDLWVAEVAKDGWFAGKDFSAADIAMSFPVEAGMTRIAQGRDTTALRGWMERVRARPAYQRALARGGEYGYAKS</sequence>
<dbReference type="GO" id="GO:0004364">
    <property type="term" value="F:glutathione transferase activity"/>
    <property type="evidence" value="ECO:0007669"/>
    <property type="project" value="UniProtKB-EC"/>
</dbReference>
<dbReference type="InterPro" id="IPR040079">
    <property type="entry name" value="Glutathione_S-Trfase"/>
</dbReference>
<dbReference type="EC" id="2.5.1.18" evidence="4"/>
<gene>
    <name evidence="4" type="ORF">J2045_004297</name>
</gene>
<evidence type="ECO:0000313" key="5">
    <source>
        <dbReference type="Proteomes" id="UP001238496"/>
    </source>
</evidence>
<dbReference type="CDD" id="cd03046">
    <property type="entry name" value="GST_N_GTT1_like"/>
    <property type="match status" value="1"/>
</dbReference>
<keyword evidence="5" id="KW-1185">Reference proteome</keyword>
<dbReference type="SFLD" id="SFLDS00019">
    <property type="entry name" value="Glutathione_Transferase_(cytos"/>
    <property type="match status" value="1"/>
</dbReference>
<reference evidence="4 5" key="1">
    <citation type="submission" date="2023-07" db="EMBL/GenBank/DDBJ databases">
        <title>Genomic Encyclopedia of Type Strains, Phase IV (KMG-IV): sequencing the most valuable type-strain genomes for metagenomic binning, comparative biology and taxonomic classification.</title>
        <authorList>
            <person name="Goeker M."/>
        </authorList>
    </citation>
    <scope>NUCLEOTIDE SEQUENCE [LARGE SCALE GENOMIC DNA]</scope>
    <source>
        <strain evidence="4 5">DSM 1111</strain>
    </source>
</reference>
<dbReference type="SUPFAM" id="SSF47616">
    <property type="entry name" value="GST C-terminal domain-like"/>
    <property type="match status" value="1"/>
</dbReference>
<protein>
    <submittedName>
        <fullName evidence="4">Glutathione S-transferase</fullName>
        <ecNumber evidence="4">2.5.1.18</ecNumber>
    </submittedName>
</protein>
<dbReference type="Pfam" id="PF02798">
    <property type="entry name" value="GST_N"/>
    <property type="match status" value="1"/>
</dbReference>
<organism evidence="4 5">
    <name type="scientific">Peteryoungia aggregata LMG 23059</name>
    <dbReference type="NCBI Taxonomy" id="1368425"/>
    <lineage>
        <taxon>Bacteria</taxon>
        <taxon>Pseudomonadati</taxon>
        <taxon>Pseudomonadota</taxon>
        <taxon>Alphaproteobacteria</taxon>
        <taxon>Hyphomicrobiales</taxon>
        <taxon>Rhizobiaceae</taxon>
        <taxon>Peteryoungia</taxon>
    </lineage>
</organism>
<dbReference type="PANTHER" id="PTHR44051">
    <property type="entry name" value="GLUTATHIONE S-TRANSFERASE-RELATED"/>
    <property type="match status" value="1"/>
</dbReference>
<dbReference type="InterPro" id="IPR010987">
    <property type="entry name" value="Glutathione-S-Trfase_C-like"/>
</dbReference>
<dbReference type="CDD" id="cd03189">
    <property type="entry name" value="GST_C_GTT1_like"/>
    <property type="match status" value="1"/>
</dbReference>
<dbReference type="InterPro" id="IPR004046">
    <property type="entry name" value="GST_C"/>
</dbReference>
<dbReference type="PROSITE" id="PS50405">
    <property type="entry name" value="GST_CTER"/>
    <property type="match status" value="1"/>
</dbReference>